<organism evidence="5 6">
    <name type="scientific">Thermaerobacter composti</name>
    <dbReference type="NCBI Taxonomy" id="554949"/>
    <lineage>
        <taxon>Bacteria</taxon>
        <taxon>Bacillati</taxon>
        <taxon>Bacillota</taxon>
        <taxon>Clostridia</taxon>
        <taxon>Eubacteriales</taxon>
        <taxon>Clostridiales Family XVII. Incertae Sedis</taxon>
        <taxon>Thermaerobacter</taxon>
    </lineage>
</organism>
<evidence type="ECO:0000256" key="1">
    <source>
        <dbReference type="ARBA" id="ARBA00007734"/>
    </source>
</evidence>
<reference evidence="5 6" key="1">
    <citation type="submission" date="2023-08" db="EMBL/GenBank/DDBJ databases">
        <title>Genome sequence of Thermaerobacter compostii strain Ins1, a spore-forming filamentous bacterium isolated from a deep geothermal reservoir.</title>
        <authorList>
            <person name="Bregnard D."/>
            <person name="Gonzalez D."/>
            <person name="Junier P."/>
        </authorList>
    </citation>
    <scope>NUCLEOTIDE SEQUENCE [LARGE SCALE GENOMIC DNA]</scope>
    <source>
        <strain evidence="5 6">Ins1</strain>
    </source>
</reference>
<dbReference type="RefSeq" id="WP_318750986.1">
    <property type="nucleotide sequence ID" value="NZ_CP132508.1"/>
</dbReference>
<keyword evidence="6" id="KW-1185">Reference proteome</keyword>
<dbReference type="PANTHER" id="PTHR37423">
    <property type="entry name" value="SOLUBLE LYTIC MUREIN TRANSGLYCOSYLASE-RELATED"/>
    <property type="match status" value="1"/>
</dbReference>
<keyword evidence="3" id="KW-0472">Membrane</keyword>
<evidence type="ECO:0000256" key="2">
    <source>
        <dbReference type="SAM" id="MobiDB-lite"/>
    </source>
</evidence>
<dbReference type="PROSITE" id="PS00922">
    <property type="entry name" value="TRANSGLYCOSYLASE"/>
    <property type="match status" value="1"/>
</dbReference>
<dbReference type="PANTHER" id="PTHR37423:SF2">
    <property type="entry name" value="MEMBRANE-BOUND LYTIC MUREIN TRANSGLYCOSYLASE C"/>
    <property type="match status" value="1"/>
</dbReference>
<feature type="region of interest" description="Disordered" evidence="2">
    <location>
        <begin position="1"/>
        <end position="27"/>
    </location>
</feature>
<evidence type="ECO:0000313" key="5">
    <source>
        <dbReference type="EMBL" id="WPD19462.1"/>
    </source>
</evidence>
<sequence>MSRRLGAGVRRPAGRAEPPAVGDPVLPERSPSLVRLGAAGSGAGAAVETGGRWGPPVVRRGRWLPWGAAGLLGLLAVLAALYAAYPIPMADLVHREAAACGLDPLLVAAVVRRESGFEPRAVSERGARGLMQVMPETGAWVAGRLALRGYHPDRLFEPAYNLRLGCAYLAYLLERFGGDAVAALAAYNGGEGTVDDWIARGRWHPRRGAEAIPYPETRRFVTGVLRDYRVYVWLYRRLPALWHAVRQAGAAAGRGLGAAG</sequence>
<dbReference type="CDD" id="cd16896">
    <property type="entry name" value="LT_Slt70-like"/>
    <property type="match status" value="1"/>
</dbReference>
<dbReference type="Gene3D" id="1.10.530.10">
    <property type="match status" value="1"/>
</dbReference>
<keyword evidence="3" id="KW-0812">Transmembrane</keyword>
<accession>A0ABZ0QS88</accession>
<evidence type="ECO:0000259" key="4">
    <source>
        <dbReference type="Pfam" id="PF01464"/>
    </source>
</evidence>
<dbReference type="InterPro" id="IPR000189">
    <property type="entry name" value="Transglyc_AS"/>
</dbReference>
<name>A0ABZ0QS88_9FIRM</name>
<evidence type="ECO:0000313" key="6">
    <source>
        <dbReference type="Proteomes" id="UP001304683"/>
    </source>
</evidence>
<dbReference type="EMBL" id="CP132508">
    <property type="protein sequence ID" value="WPD19462.1"/>
    <property type="molecule type" value="Genomic_DNA"/>
</dbReference>
<dbReference type="Pfam" id="PF01464">
    <property type="entry name" value="SLT"/>
    <property type="match status" value="1"/>
</dbReference>
<gene>
    <name evidence="5" type="ORF">Q5761_01985</name>
</gene>
<evidence type="ECO:0000256" key="3">
    <source>
        <dbReference type="SAM" id="Phobius"/>
    </source>
</evidence>
<dbReference type="InterPro" id="IPR023346">
    <property type="entry name" value="Lysozyme-like_dom_sf"/>
</dbReference>
<proteinExistence type="inferred from homology"/>
<dbReference type="InterPro" id="IPR008258">
    <property type="entry name" value="Transglycosylase_SLT_dom_1"/>
</dbReference>
<feature type="domain" description="Transglycosylase SLT" evidence="4">
    <location>
        <begin position="94"/>
        <end position="203"/>
    </location>
</feature>
<keyword evidence="3" id="KW-1133">Transmembrane helix</keyword>
<protein>
    <submittedName>
        <fullName evidence="5">Lytic transglycosylase domain-containing protein</fullName>
    </submittedName>
</protein>
<feature type="transmembrane region" description="Helical" evidence="3">
    <location>
        <begin position="63"/>
        <end position="85"/>
    </location>
</feature>
<dbReference type="SUPFAM" id="SSF53955">
    <property type="entry name" value="Lysozyme-like"/>
    <property type="match status" value="1"/>
</dbReference>
<comment type="similarity">
    <text evidence="1">Belongs to the transglycosylase Slt family.</text>
</comment>
<dbReference type="Proteomes" id="UP001304683">
    <property type="component" value="Chromosome"/>
</dbReference>